<dbReference type="GO" id="GO:0005254">
    <property type="term" value="F:chloride channel activity"/>
    <property type="evidence" value="ECO:0007669"/>
    <property type="project" value="InterPro"/>
</dbReference>
<name>A0AAD5XIF7_9FUNG</name>
<keyword evidence="7 9" id="KW-0472">Membrane</keyword>
<keyword evidence="11" id="KW-1185">Reference proteome</keyword>
<dbReference type="AlphaFoldDB" id="A0AAD5XIF7"/>
<dbReference type="GO" id="GO:0005886">
    <property type="term" value="C:plasma membrane"/>
    <property type="evidence" value="ECO:0007669"/>
    <property type="project" value="UniProtKB-SubCell"/>
</dbReference>
<proteinExistence type="predicted"/>
<evidence type="ECO:0000256" key="1">
    <source>
        <dbReference type="ARBA" id="ARBA00004651"/>
    </source>
</evidence>
<gene>
    <name evidence="10" type="ORF">HK100_008282</name>
</gene>
<feature type="transmembrane region" description="Helical" evidence="9">
    <location>
        <begin position="178"/>
        <end position="198"/>
    </location>
</feature>
<dbReference type="EMBL" id="JADGJH010000400">
    <property type="protein sequence ID" value="KAJ3130071.1"/>
    <property type="molecule type" value="Genomic_DNA"/>
</dbReference>
<evidence type="ECO:0000256" key="7">
    <source>
        <dbReference type="ARBA" id="ARBA00023136"/>
    </source>
</evidence>
<comment type="subcellular location">
    <subcellularLocation>
        <location evidence="1">Cell membrane</location>
        <topology evidence="1">Multi-pass membrane protein</topology>
    </subcellularLocation>
</comment>
<comment type="caution">
    <text evidence="10">The sequence shown here is derived from an EMBL/GenBank/DDBJ whole genome shotgun (WGS) entry which is preliminary data.</text>
</comment>
<evidence type="ECO:0000256" key="2">
    <source>
        <dbReference type="ARBA" id="ARBA00022448"/>
    </source>
</evidence>
<keyword evidence="6" id="KW-0406">Ion transport</keyword>
<organism evidence="10 11">
    <name type="scientific">Physocladia obscura</name>
    <dbReference type="NCBI Taxonomy" id="109957"/>
    <lineage>
        <taxon>Eukaryota</taxon>
        <taxon>Fungi</taxon>
        <taxon>Fungi incertae sedis</taxon>
        <taxon>Chytridiomycota</taxon>
        <taxon>Chytridiomycota incertae sedis</taxon>
        <taxon>Chytridiomycetes</taxon>
        <taxon>Chytridiales</taxon>
        <taxon>Chytriomycetaceae</taxon>
        <taxon>Physocladia</taxon>
    </lineage>
</organism>
<dbReference type="Pfam" id="PF25539">
    <property type="entry name" value="Bestrophin_2"/>
    <property type="match status" value="1"/>
</dbReference>
<evidence type="ECO:0000313" key="10">
    <source>
        <dbReference type="EMBL" id="KAJ3130071.1"/>
    </source>
</evidence>
<keyword evidence="5 9" id="KW-1133">Transmembrane helix</keyword>
<reference evidence="10" key="1">
    <citation type="submission" date="2020-05" db="EMBL/GenBank/DDBJ databases">
        <title>Phylogenomic resolution of chytrid fungi.</title>
        <authorList>
            <person name="Stajich J.E."/>
            <person name="Amses K."/>
            <person name="Simmons R."/>
            <person name="Seto K."/>
            <person name="Myers J."/>
            <person name="Bonds A."/>
            <person name="Quandt C.A."/>
            <person name="Barry K."/>
            <person name="Liu P."/>
            <person name="Grigoriev I."/>
            <person name="Longcore J.E."/>
            <person name="James T.Y."/>
        </authorList>
    </citation>
    <scope>NUCLEOTIDE SEQUENCE</scope>
    <source>
        <strain evidence="10">JEL0513</strain>
    </source>
</reference>
<evidence type="ECO:0000313" key="11">
    <source>
        <dbReference type="Proteomes" id="UP001211907"/>
    </source>
</evidence>
<protein>
    <submittedName>
        <fullName evidence="10">Uncharacterized protein</fullName>
    </submittedName>
</protein>
<feature type="region of interest" description="Disordered" evidence="8">
    <location>
        <begin position="90"/>
        <end position="110"/>
    </location>
</feature>
<keyword evidence="3" id="KW-1003">Cell membrane</keyword>
<keyword evidence="4 9" id="KW-0812">Transmembrane</keyword>
<evidence type="ECO:0000256" key="8">
    <source>
        <dbReference type="SAM" id="MobiDB-lite"/>
    </source>
</evidence>
<dbReference type="InterPro" id="IPR044669">
    <property type="entry name" value="YneE/VCCN1/2-like"/>
</dbReference>
<evidence type="ECO:0000256" key="3">
    <source>
        <dbReference type="ARBA" id="ARBA00022475"/>
    </source>
</evidence>
<evidence type="ECO:0000256" key="4">
    <source>
        <dbReference type="ARBA" id="ARBA00022692"/>
    </source>
</evidence>
<keyword evidence="2" id="KW-0813">Transport</keyword>
<evidence type="ECO:0000256" key="5">
    <source>
        <dbReference type="ARBA" id="ARBA00022989"/>
    </source>
</evidence>
<dbReference type="PANTHER" id="PTHR33281">
    <property type="entry name" value="UPF0187 PROTEIN YNEE"/>
    <property type="match status" value="1"/>
</dbReference>
<feature type="transmembrane region" description="Helical" evidence="9">
    <location>
        <begin position="399"/>
        <end position="421"/>
    </location>
</feature>
<evidence type="ECO:0000256" key="9">
    <source>
        <dbReference type="SAM" id="Phobius"/>
    </source>
</evidence>
<dbReference type="PANTHER" id="PTHR33281:SF19">
    <property type="entry name" value="VOLTAGE-DEPENDENT ANION CHANNEL-FORMING PROTEIN YNEE"/>
    <property type="match status" value="1"/>
</dbReference>
<feature type="transmembrane region" description="Helical" evidence="9">
    <location>
        <begin position="210"/>
        <end position="230"/>
    </location>
</feature>
<sequence length="531" mass="59785">MTLLHHTNHAFSRPRQERFDSVFTEIQNLIYVRRCATLPIGILTNNDADHVPIEGMAAKLVKLGAETMARSAIPSIVIESGDWATSNSSESFSVSSKPDAPKRTSQWEGTGGSFSLSSKLAAHKRTSLWEIAGSLWDKASSLWENSPRKRQMQHKVKQYSVDHWGDLFRFSYSVLPTVFLPSIALAAWSTLVCVFYIIPDVSFLHLPNSTLLVTVLGTVMSLLLVFRVNTAYDRFWEGRKLWSTLHFQIRNLARFFWIFAPCETPEDFTRKANAMNLLIAFAAATKHSLRDEPSHKYIDLGPYLEHIPKYSAKAPRIAGGLPIPVEIMLHFQKFVDKDCKAVWLLASQAISSLADTVTSAHRIKDTPIPAAYRIHLKQTLILYLLSLPFQLVASPLRWFTIPIVFFVAIMTLGIEVIGAWIENPFGYDASDLPQDEFCDIIATEITQIMHSQDRYGVYSKPWLTPYSLETQRIDLQQLCEVTGTSMAVRRRATSPTETLTNNDSELVPLEGMVAKLVGLRPVASQETIVEI</sequence>
<accession>A0AAD5XIF7</accession>
<evidence type="ECO:0000256" key="6">
    <source>
        <dbReference type="ARBA" id="ARBA00023065"/>
    </source>
</evidence>
<dbReference type="Proteomes" id="UP001211907">
    <property type="component" value="Unassembled WGS sequence"/>
</dbReference>